<sequence>MEGRSHPLWDRSLAVEYFTKSLLEAGTFEYPLLESLSLRYDFRDGGSGGFSSFRNCSRLRKLQATHLYYPDLDLVDTANLTTLELVEYSGPSLNHLLVKCPLLETLIIARFKYTPGHTSIPDSDSTVALLDAAVNNTDYDLSRLSHLDIIIRDLGWTPNVIWSGLHLPALTHLSFQYWMESGEAIRELIELLTRSKCVLQRITVDLPKFEQGRWVEFLDGIAPVMAPDICVVEKW</sequence>
<name>A0A8H5GLF3_9AGAR</name>
<dbReference type="EMBL" id="JAACJN010000145">
    <property type="protein sequence ID" value="KAF5367218.1"/>
    <property type="molecule type" value="Genomic_DNA"/>
</dbReference>
<protein>
    <submittedName>
        <fullName evidence="1">Uncharacterized protein</fullName>
    </submittedName>
</protein>
<dbReference type="SUPFAM" id="SSF52047">
    <property type="entry name" value="RNI-like"/>
    <property type="match status" value="1"/>
</dbReference>
<evidence type="ECO:0000313" key="1">
    <source>
        <dbReference type="EMBL" id="KAF5367218.1"/>
    </source>
</evidence>
<dbReference type="OrthoDB" id="3365698at2759"/>
<dbReference type="Proteomes" id="UP000518752">
    <property type="component" value="Unassembled WGS sequence"/>
</dbReference>
<reference evidence="1 2" key="1">
    <citation type="journal article" date="2020" name="ISME J.">
        <title>Uncovering the hidden diversity of litter-decomposition mechanisms in mushroom-forming fungi.</title>
        <authorList>
            <person name="Floudas D."/>
            <person name="Bentzer J."/>
            <person name="Ahren D."/>
            <person name="Johansson T."/>
            <person name="Persson P."/>
            <person name="Tunlid A."/>
        </authorList>
    </citation>
    <scope>NUCLEOTIDE SEQUENCE [LARGE SCALE GENOMIC DNA]</scope>
    <source>
        <strain evidence="1 2">CBS 406.79</strain>
    </source>
</reference>
<comment type="caution">
    <text evidence="1">The sequence shown here is derived from an EMBL/GenBank/DDBJ whole genome shotgun (WGS) entry which is preliminary data.</text>
</comment>
<evidence type="ECO:0000313" key="2">
    <source>
        <dbReference type="Proteomes" id="UP000518752"/>
    </source>
</evidence>
<keyword evidence="2" id="KW-1185">Reference proteome</keyword>
<proteinExistence type="predicted"/>
<dbReference type="AlphaFoldDB" id="A0A8H5GLF3"/>
<accession>A0A8H5GLF3</accession>
<organism evidence="1 2">
    <name type="scientific">Collybiopsis confluens</name>
    <dbReference type="NCBI Taxonomy" id="2823264"/>
    <lineage>
        <taxon>Eukaryota</taxon>
        <taxon>Fungi</taxon>
        <taxon>Dikarya</taxon>
        <taxon>Basidiomycota</taxon>
        <taxon>Agaricomycotina</taxon>
        <taxon>Agaricomycetes</taxon>
        <taxon>Agaricomycetidae</taxon>
        <taxon>Agaricales</taxon>
        <taxon>Marasmiineae</taxon>
        <taxon>Omphalotaceae</taxon>
        <taxon>Collybiopsis</taxon>
    </lineage>
</organism>
<gene>
    <name evidence="1" type="ORF">D9757_012222</name>
</gene>
<dbReference type="Gene3D" id="3.80.10.10">
    <property type="entry name" value="Ribonuclease Inhibitor"/>
    <property type="match status" value="1"/>
</dbReference>
<dbReference type="InterPro" id="IPR032675">
    <property type="entry name" value="LRR_dom_sf"/>
</dbReference>